<evidence type="ECO:0000256" key="1">
    <source>
        <dbReference type="SAM" id="MobiDB-lite"/>
    </source>
</evidence>
<reference evidence="3 4" key="1">
    <citation type="submission" date="2016-10" db="EMBL/GenBank/DDBJ databases">
        <authorList>
            <person name="de Groot N.N."/>
        </authorList>
    </citation>
    <scope>NUCLEOTIDE SEQUENCE [LARGE SCALE GENOMIC DNA]</scope>
    <source>
        <strain evidence="3 4">DSM 29619</strain>
    </source>
</reference>
<dbReference type="EMBL" id="FOLX01000001">
    <property type="protein sequence ID" value="SFC87547.1"/>
    <property type="molecule type" value="Genomic_DNA"/>
</dbReference>
<accession>A0A1I1MPZ9</accession>
<dbReference type="OrthoDB" id="7871639at2"/>
<organism evidence="3 4">
    <name type="scientific">Pseudooceanicola nitratireducens</name>
    <dbReference type="NCBI Taxonomy" id="517719"/>
    <lineage>
        <taxon>Bacteria</taxon>
        <taxon>Pseudomonadati</taxon>
        <taxon>Pseudomonadota</taxon>
        <taxon>Alphaproteobacteria</taxon>
        <taxon>Rhodobacterales</taxon>
        <taxon>Paracoccaceae</taxon>
        <taxon>Pseudooceanicola</taxon>
    </lineage>
</organism>
<keyword evidence="4" id="KW-1185">Reference proteome</keyword>
<evidence type="ECO:0000256" key="2">
    <source>
        <dbReference type="SAM" id="SignalP"/>
    </source>
</evidence>
<evidence type="ECO:0008006" key="5">
    <source>
        <dbReference type="Google" id="ProtNLM"/>
    </source>
</evidence>
<dbReference type="PROSITE" id="PS51257">
    <property type="entry name" value="PROKAR_LIPOPROTEIN"/>
    <property type="match status" value="1"/>
</dbReference>
<dbReference type="STRING" id="517719.SAMN05421762_2540"/>
<name>A0A1I1MPZ9_9RHOB</name>
<evidence type="ECO:0000313" key="4">
    <source>
        <dbReference type="Proteomes" id="UP000231644"/>
    </source>
</evidence>
<dbReference type="Proteomes" id="UP000231644">
    <property type="component" value="Unassembled WGS sequence"/>
</dbReference>
<feature type="chain" id="PRO_5014131425" description="D-galactarate dehydratase" evidence="2">
    <location>
        <begin position="24"/>
        <end position="144"/>
    </location>
</feature>
<proteinExistence type="predicted"/>
<sequence>MTRLLSPVISLALILPLALSACANLRQVGPSPAPVADAAPYDGPRPPGRPGDMPVAAEATGPLKTGDLGVTIASLGNAAEPGVWLKTPLVQQPGEGQVSYQGRSVTAQLIPIAGPATAGSRASLQLMQQLGAPLTGLPELRVSR</sequence>
<feature type="region of interest" description="Disordered" evidence="1">
    <location>
        <begin position="32"/>
        <end position="61"/>
    </location>
</feature>
<dbReference type="RefSeq" id="WP_093447487.1">
    <property type="nucleotide sequence ID" value="NZ_FNZG01000001.1"/>
</dbReference>
<gene>
    <name evidence="3" type="ORF">SAMN05421762_2540</name>
</gene>
<feature type="signal peptide" evidence="2">
    <location>
        <begin position="1"/>
        <end position="23"/>
    </location>
</feature>
<evidence type="ECO:0000313" key="3">
    <source>
        <dbReference type="EMBL" id="SFC87547.1"/>
    </source>
</evidence>
<dbReference type="AlphaFoldDB" id="A0A1I1MPZ9"/>
<protein>
    <recommendedName>
        <fullName evidence="5">D-galactarate dehydratase</fullName>
    </recommendedName>
</protein>
<keyword evidence="2" id="KW-0732">Signal</keyword>